<proteinExistence type="predicted"/>
<reference evidence="1 2" key="1">
    <citation type="journal article" date="2018" name="MBio">
        <title>Comparative Genomics Reveals the Core Gene Toolbox for the Fungus-Insect Symbiosis.</title>
        <authorList>
            <person name="Wang Y."/>
            <person name="Stata M."/>
            <person name="Wang W."/>
            <person name="Stajich J.E."/>
            <person name="White M.M."/>
            <person name="Moncalvo J.M."/>
        </authorList>
    </citation>
    <scope>NUCLEOTIDE SEQUENCE [LARGE SCALE GENOMIC DNA]</scope>
    <source>
        <strain evidence="1 2">SC-DP-2</strain>
    </source>
</reference>
<evidence type="ECO:0000313" key="2">
    <source>
        <dbReference type="Proteomes" id="UP000245609"/>
    </source>
</evidence>
<accession>A0A2T9YFA9</accession>
<dbReference type="AlphaFoldDB" id="A0A2T9YFA9"/>
<dbReference type="EMBL" id="MBFS01002904">
    <property type="protein sequence ID" value="PVU91038.1"/>
    <property type="molecule type" value="Genomic_DNA"/>
</dbReference>
<gene>
    <name evidence="1" type="ORF">BB560_006151</name>
</gene>
<keyword evidence="2" id="KW-1185">Reference proteome</keyword>
<evidence type="ECO:0000313" key="1">
    <source>
        <dbReference type="EMBL" id="PVU91038.1"/>
    </source>
</evidence>
<comment type="caution">
    <text evidence="1">The sequence shown here is derived from an EMBL/GenBank/DDBJ whole genome shotgun (WGS) entry which is preliminary data.</text>
</comment>
<dbReference type="Proteomes" id="UP000245609">
    <property type="component" value="Unassembled WGS sequence"/>
</dbReference>
<protein>
    <submittedName>
        <fullName evidence="1">Uncharacterized protein</fullName>
    </submittedName>
</protein>
<name>A0A2T9YFA9_9FUNG</name>
<sequence>MLAFAWDYPNEGRQTYCKRSSNGLLLKRLGLTLKILLLLKKKDTYYWAVAFILEKCKKFVYFFSAKIHPSFEITHINYIIDSKYDLKPHHRLHEEKELARCDPQPSPCD</sequence>
<organism evidence="1 2">
    <name type="scientific">Smittium megazygosporum</name>
    <dbReference type="NCBI Taxonomy" id="133381"/>
    <lineage>
        <taxon>Eukaryota</taxon>
        <taxon>Fungi</taxon>
        <taxon>Fungi incertae sedis</taxon>
        <taxon>Zoopagomycota</taxon>
        <taxon>Kickxellomycotina</taxon>
        <taxon>Harpellomycetes</taxon>
        <taxon>Harpellales</taxon>
        <taxon>Legeriomycetaceae</taxon>
        <taxon>Smittium</taxon>
    </lineage>
</organism>